<sequence>MNFKNIFCLSVISSLLFLSGCSTTQGLKSGQIPTELKSQLSSQQAIVGYFSRTENEEDCGCASQIDSTYSKTPVEDGYYRVLLGRNAKGDFLVQDFYQKTGHAQSSPAWVTDPLKLFSFDGSDVEGPVTLYYPDGKVAAKFTNKDGEAIEGEDYYTNGQLGSLFKTDDQGNSEYRLWYASGKKAVEYTLNKNQETTSSQAWNEDGSDNEDIEGVFKKIYDLLDPKFQE</sequence>
<dbReference type="SUPFAM" id="SSF82185">
    <property type="entry name" value="Histone H3 K4-specific methyltransferase SET7/9 N-terminal domain"/>
    <property type="match status" value="1"/>
</dbReference>
<dbReference type="RefSeq" id="WP_317084842.1">
    <property type="nucleotide sequence ID" value="NZ_JASVDY010000005.1"/>
</dbReference>
<dbReference type="EMBL" id="JASVDY010000005">
    <property type="protein sequence ID" value="MDV2469972.1"/>
    <property type="molecule type" value="Genomic_DNA"/>
</dbReference>
<evidence type="ECO:0008006" key="4">
    <source>
        <dbReference type="Google" id="ProtNLM"/>
    </source>
</evidence>
<keyword evidence="3" id="KW-1185">Reference proteome</keyword>
<reference evidence="2 3" key="1">
    <citation type="submission" date="2023-06" db="EMBL/GenBank/DDBJ databases">
        <title>Genomic Analysis of Acinetobacter Strains Recovered from South Australian Aquatic Samples provides Insights into the Circulation of Antibiotic Resistance determinants in the Environment.</title>
        <authorList>
            <person name="Tobin L."/>
            <person name="Jarocki V.M."/>
            <person name="Kenyon J."/>
            <person name="Drigo B."/>
            <person name="Donner E."/>
            <person name="Djordjevic S.P."/>
            <person name="Hamidian M."/>
        </authorList>
    </citation>
    <scope>NUCLEOTIDE SEQUENCE [LARGE SCALE GENOMIC DNA]</scope>
    <source>
        <strain evidence="2 3">SAAc652</strain>
    </source>
</reference>
<proteinExistence type="predicted"/>
<evidence type="ECO:0000256" key="1">
    <source>
        <dbReference type="SAM" id="SignalP"/>
    </source>
</evidence>
<feature type="signal peptide" evidence="1">
    <location>
        <begin position="1"/>
        <end position="24"/>
    </location>
</feature>
<organism evidence="2 3">
    <name type="scientific">Acinetobacter chinensis</name>
    <dbReference type="NCBI Taxonomy" id="2004650"/>
    <lineage>
        <taxon>Bacteria</taxon>
        <taxon>Pseudomonadati</taxon>
        <taxon>Pseudomonadota</taxon>
        <taxon>Gammaproteobacteria</taxon>
        <taxon>Moraxellales</taxon>
        <taxon>Moraxellaceae</taxon>
        <taxon>Acinetobacter</taxon>
    </lineage>
</organism>
<comment type="caution">
    <text evidence="2">The sequence shown here is derived from an EMBL/GenBank/DDBJ whole genome shotgun (WGS) entry which is preliminary data.</text>
</comment>
<feature type="chain" id="PRO_5045135855" description="Membrane-binding protein" evidence="1">
    <location>
        <begin position="25"/>
        <end position="228"/>
    </location>
</feature>
<evidence type="ECO:0000313" key="3">
    <source>
        <dbReference type="Proteomes" id="UP001278188"/>
    </source>
</evidence>
<evidence type="ECO:0000313" key="2">
    <source>
        <dbReference type="EMBL" id="MDV2469972.1"/>
    </source>
</evidence>
<dbReference type="PROSITE" id="PS51257">
    <property type="entry name" value="PROKAR_LIPOPROTEIN"/>
    <property type="match status" value="1"/>
</dbReference>
<protein>
    <recommendedName>
        <fullName evidence="4">Membrane-binding protein</fullName>
    </recommendedName>
</protein>
<dbReference type="Gene3D" id="3.90.930.1">
    <property type="match status" value="1"/>
</dbReference>
<gene>
    <name evidence="2" type="ORF">QR674_13380</name>
</gene>
<accession>A0ABU3WI07</accession>
<name>A0ABU3WI07_9GAMM</name>
<dbReference type="Proteomes" id="UP001278188">
    <property type="component" value="Unassembled WGS sequence"/>
</dbReference>
<keyword evidence="1" id="KW-0732">Signal</keyword>